<dbReference type="NCBIfam" id="TIGR01976">
    <property type="entry name" value="am_tr_V_VC1184"/>
    <property type="match status" value="1"/>
</dbReference>
<organism evidence="3 4">
    <name type="scientific">Anatilimnocola aggregata</name>
    <dbReference type="NCBI Taxonomy" id="2528021"/>
    <lineage>
        <taxon>Bacteria</taxon>
        <taxon>Pseudomonadati</taxon>
        <taxon>Planctomycetota</taxon>
        <taxon>Planctomycetia</taxon>
        <taxon>Pirellulales</taxon>
        <taxon>Pirellulaceae</taxon>
        <taxon>Anatilimnocola</taxon>
    </lineage>
</organism>
<keyword evidence="4" id="KW-1185">Reference proteome</keyword>
<sequence>MKFNPEVVEHCRRQFPALSRRVGDLPAMFLDGPAGTQVPQRVIDAIGNYLAHNNANHGGLFATARDSDRLLDEVQRAAADFLGADDPETIYFGQNMTSLTFALSRALAKTWKPGDEIIVTRLDHDANVTPWVLAAKDAGATVHYIGLKHDDCTLDLEQFRQTINSRTKLVAVGCASNATGGVNPVRDISSWAHQAGALVFLDAVHYAPHRLIDVQALGGDFLACSAYKFFGPHTGLMWGKRELLQKLTAYKVRPAPDTLPGKWMTGTQSHESLAGVLGCIDYLADLGHMVAGSDTLDRRAALREAYEAIEEYERKMCERLMHGLSQISEIKVWGITNPTQFDKRVATVSITHDRYNSAELAERLGRYGIFSWHGNYYALQLSETLGREPAGMLRIGLVHYNTTGEVDRLLRALEEV</sequence>
<accession>A0A517YMW7</accession>
<dbReference type="InterPro" id="IPR015421">
    <property type="entry name" value="PyrdxlP-dep_Trfase_major"/>
</dbReference>
<evidence type="ECO:0000313" key="4">
    <source>
        <dbReference type="Proteomes" id="UP000315017"/>
    </source>
</evidence>
<dbReference type="KEGG" id="aagg:ETAA8_67200"/>
<proteinExistence type="predicted"/>
<dbReference type="InterPro" id="IPR000192">
    <property type="entry name" value="Aminotrans_V_dom"/>
</dbReference>
<dbReference type="EMBL" id="CP036274">
    <property type="protein sequence ID" value="QDU31561.1"/>
    <property type="molecule type" value="Genomic_DNA"/>
</dbReference>
<dbReference type="Gene3D" id="3.40.640.10">
    <property type="entry name" value="Type I PLP-dependent aspartate aminotransferase-like (Major domain)"/>
    <property type="match status" value="1"/>
</dbReference>
<evidence type="ECO:0000256" key="1">
    <source>
        <dbReference type="ARBA" id="ARBA00022898"/>
    </source>
</evidence>
<dbReference type="Proteomes" id="UP000315017">
    <property type="component" value="Chromosome"/>
</dbReference>
<protein>
    <submittedName>
        <fullName evidence="3">Putative cysteine desulfurase</fullName>
        <ecNumber evidence="3">2.8.1.7</ecNumber>
    </submittedName>
</protein>
<name>A0A517YMW7_9BACT</name>
<reference evidence="3 4" key="1">
    <citation type="submission" date="2019-02" db="EMBL/GenBank/DDBJ databases">
        <title>Deep-cultivation of Planctomycetes and their phenomic and genomic characterization uncovers novel biology.</title>
        <authorList>
            <person name="Wiegand S."/>
            <person name="Jogler M."/>
            <person name="Boedeker C."/>
            <person name="Pinto D."/>
            <person name="Vollmers J."/>
            <person name="Rivas-Marin E."/>
            <person name="Kohn T."/>
            <person name="Peeters S.H."/>
            <person name="Heuer A."/>
            <person name="Rast P."/>
            <person name="Oberbeckmann S."/>
            <person name="Bunk B."/>
            <person name="Jeske O."/>
            <person name="Meyerdierks A."/>
            <person name="Storesund J.E."/>
            <person name="Kallscheuer N."/>
            <person name="Luecker S."/>
            <person name="Lage O.M."/>
            <person name="Pohl T."/>
            <person name="Merkel B.J."/>
            <person name="Hornburger P."/>
            <person name="Mueller R.-W."/>
            <person name="Bruemmer F."/>
            <person name="Labrenz M."/>
            <person name="Spormann A.M."/>
            <person name="Op den Camp H."/>
            <person name="Overmann J."/>
            <person name="Amann R."/>
            <person name="Jetten M.S.M."/>
            <person name="Mascher T."/>
            <person name="Medema M.H."/>
            <person name="Devos D.P."/>
            <person name="Kaster A.-K."/>
            <person name="Ovreas L."/>
            <person name="Rohde M."/>
            <person name="Galperin M.Y."/>
            <person name="Jogler C."/>
        </authorList>
    </citation>
    <scope>NUCLEOTIDE SEQUENCE [LARGE SCALE GENOMIC DNA]</scope>
    <source>
        <strain evidence="3 4">ETA_A8</strain>
    </source>
</reference>
<dbReference type="SUPFAM" id="SSF53383">
    <property type="entry name" value="PLP-dependent transferases"/>
    <property type="match status" value="1"/>
</dbReference>
<dbReference type="EC" id="2.8.1.7" evidence="3"/>
<keyword evidence="3" id="KW-0808">Transferase</keyword>
<dbReference type="Pfam" id="PF00266">
    <property type="entry name" value="Aminotran_5"/>
    <property type="match status" value="1"/>
</dbReference>
<dbReference type="PANTHER" id="PTHR43586:SF21">
    <property type="entry name" value="PYRIDOXAL PHOSPHATE (PLP)-DEPENDENT ASPARTATE AMINOTRANSFERASE SUPERFAMILY"/>
    <property type="match status" value="1"/>
</dbReference>
<feature type="domain" description="Aminotransferase class V" evidence="2">
    <location>
        <begin position="29"/>
        <end position="409"/>
    </location>
</feature>
<dbReference type="AlphaFoldDB" id="A0A517YMW7"/>
<evidence type="ECO:0000313" key="3">
    <source>
        <dbReference type="EMBL" id="QDU31561.1"/>
    </source>
</evidence>
<dbReference type="InterPro" id="IPR015422">
    <property type="entry name" value="PyrdxlP-dep_Trfase_small"/>
</dbReference>
<dbReference type="InterPro" id="IPR015424">
    <property type="entry name" value="PyrdxlP-dep_Trfase"/>
</dbReference>
<keyword evidence="1" id="KW-0663">Pyridoxal phosphate</keyword>
<dbReference type="Gene3D" id="3.90.1150.10">
    <property type="entry name" value="Aspartate Aminotransferase, domain 1"/>
    <property type="match status" value="1"/>
</dbReference>
<dbReference type="GO" id="GO:0031071">
    <property type="term" value="F:cysteine desulfurase activity"/>
    <property type="evidence" value="ECO:0007669"/>
    <property type="project" value="UniProtKB-EC"/>
</dbReference>
<dbReference type="InterPro" id="IPR011340">
    <property type="entry name" value="Cys_dSase-rel"/>
</dbReference>
<dbReference type="OrthoDB" id="9804366at2"/>
<gene>
    <name evidence="3" type="primary">csd_4</name>
    <name evidence="3" type="ORF">ETAA8_67200</name>
</gene>
<dbReference type="PANTHER" id="PTHR43586">
    <property type="entry name" value="CYSTEINE DESULFURASE"/>
    <property type="match status" value="1"/>
</dbReference>
<evidence type="ECO:0000259" key="2">
    <source>
        <dbReference type="Pfam" id="PF00266"/>
    </source>
</evidence>
<dbReference type="RefSeq" id="WP_145098905.1">
    <property type="nucleotide sequence ID" value="NZ_CP036274.1"/>
</dbReference>